<sequence length="102" mass="12271">MNNFKEFNTDCFKITMKRINEGNFELKHCEMPKEISPIYEGNIDLFKFNKGCVNRDIKSHHHLRHVRTNDKTSPRIPQHTKPLMDFSHQNLMKSIEERKRTE</sequence>
<protein>
    <submittedName>
        <fullName evidence="1">Uncharacterized protein</fullName>
    </submittedName>
</protein>
<dbReference type="Proteomes" id="UP000030780">
    <property type="component" value="Unassembled WGS sequence"/>
</dbReference>
<name>M7WLL8_ENTHI</name>
<organism evidence="1 2">
    <name type="scientific">Entamoeba histolytica HM-3:IMSS</name>
    <dbReference type="NCBI Taxonomy" id="885315"/>
    <lineage>
        <taxon>Eukaryota</taxon>
        <taxon>Amoebozoa</taxon>
        <taxon>Evosea</taxon>
        <taxon>Archamoebae</taxon>
        <taxon>Mastigamoebida</taxon>
        <taxon>Entamoebidae</taxon>
        <taxon>Entamoeba</taxon>
    </lineage>
</organism>
<evidence type="ECO:0000313" key="1">
    <source>
        <dbReference type="EMBL" id="EMS12294.1"/>
    </source>
</evidence>
<gene>
    <name evidence="1" type="ORF">KM1_088950</name>
</gene>
<dbReference type="AlphaFoldDB" id="M7WLL8"/>
<reference evidence="1 2" key="1">
    <citation type="submission" date="2013-01" db="EMBL/GenBank/DDBJ databases">
        <authorList>
            <person name="Inman J."/>
            <person name="Zafar N."/>
            <person name="Lorenzi H."/>
            <person name="Caler E."/>
        </authorList>
    </citation>
    <scope>NUCLEOTIDE SEQUENCE [LARGE SCALE GENOMIC DNA]</scope>
    <source>
        <strain evidence="1 2">HM-3:IMSS</strain>
    </source>
</reference>
<dbReference type="VEuPathDB" id="AmoebaDB:KM1_088950"/>
<proteinExistence type="predicted"/>
<accession>M7WLL8</accession>
<dbReference type="EMBL" id="KB638503">
    <property type="protein sequence ID" value="EMS12294.1"/>
    <property type="molecule type" value="Genomic_DNA"/>
</dbReference>
<evidence type="ECO:0000313" key="2">
    <source>
        <dbReference type="Proteomes" id="UP000030780"/>
    </source>
</evidence>